<evidence type="ECO:0000256" key="1">
    <source>
        <dbReference type="ARBA" id="ARBA00013258"/>
    </source>
</evidence>
<evidence type="ECO:0000313" key="7">
    <source>
        <dbReference type="Proteomes" id="UP000000235"/>
    </source>
</evidence>
<dbReference type="InterPro" id="IPR049416">
    <property type="entry name" value="VinK-like_small"/>
</dbReference>
<evidence type="ECO:0000259" key="5">
    <source>
        <dbReference type="Pfam" id="PF21124"/>
    </source>
</evidence>
<protein>
    <recommendedName>
        <fullName evidence="1">[acyl-carrier-protein] S-malonyltransferase</fullName>
        <ecNumber evidence="1">2.3.1.39</ecNumber>
    </recommendedName>
</protein>
<sequence>MTRTPEMTSAIVFPGMGPCEFTDVARFMLVDRDARDLLATASDALDYDLFARYRDSDSDYSEYAQVAFLVNCVALARWAERVMDLRPGLVAGPSFGGKAAAVYSGALDFAEAVRMTAQLSRIETEYFATEQRGVVTMSFVRTPQDRLRDILGELDEAGEWYEISCYVDTDFWMVTLHEGRTDWLAQRLRAGGGLPLYVMDPPLHATAFQPLRDRVEAELFGSLHFTDPQIPVVADQDGTVRDTADGVRAMLLDGIVTPVRWPEVVGTFQRRGVETVHVCGPDRLWGRVGATVRNFQTTIVDPRRAMSPIRRTVAV</sequence>
<dbReference type="Pfam" id="PF21124">
    <property type="entry name" value="VinK_C"/>
    <property type="match status" value="1"/>
</dbReference>
<dbReference type="AlphaFoldDB" id="A4X8L5"/>
<proteinExistence type="predicted"/>
<dbReference type="STRING" id="369723.Strop_2773"/>
<feature type="domain" description="Malonyl-CoA-[acyl-carrier-protein] transacylase small" evidence="5">
    <location>
        <begin position="138"/>
        <end position="199"/>
    </location>
</feature>
<comment type="catalytic activity">
    <reaction evidence="4">
        <text>holo-[ACP] + malonyl-CoA = malonyl-[ACP] + CoA</text>
        <dbReference type="Rhea" id="RHEA:41792"/>
        <dbReference type="Rhea" id="RHEA-COMP:9623"/>
        <dbReference type="Rhea" id="RHEA-COMP:9685"/>
        <dbReference type="ChEBI" id="CHEBI:57287"/>
        <dbReference type="ChEBI" id="CHEBI:57384"/>
        <dbReference type="ChEBI" id="CHEBI:64479"/>
        <dbReference type="ChEBI" id="CHEBI:78449"/>
        <dbReference type="EC" id="2.3.1.39"/>
    </reaction>
</comment>
<dbReference type="InterPro" id="IPR001227">
    <property type="entry name" value="Ac_transferase_dom_sf"/>
</dbReference>
<gene>
    <name evidence="6" type="ordered locus">Strop_2773</name>
</gene>
<dbReference type="KEGG" id="stp:Strop_2773"/>
<dbReference type="EMBL" id="CP000667">
    <property type="protein sequence ID" value="ABP55215.1"/>
    <property type="molecule type" value="Genomic_DNA"/>
</dbReference>
<dbReference type="GO" id="GO:0006633">
    <property type="term" value="P:fatty acid biosynthetic process"/>
    <property type="evidence" value="ECO:0007669"/>
    <property type="project" value="TreeGrafter"/>
</dbReference>
<dbReference type="Gene3D" id="3.40.366.10">
    <property type="entry name" value="Malonyl-Coenzyme A Acyl Carrier Protein, domain 2"/>
    <property type="match status" value="2"/>
</dbReference>
<keyword evidence="7" id="KW-1185">Reference proteome</keyword>
<dbReference type="InterPro" id="IPR016035">
    <property type="entry name" value="Acyl_Trfase/lysoPLipase"/>
</dbReference>
<dbReference type="SUPFAM" id="SSF52151">
    <property type="entry name" value="FabD/lysophospholipase-like"/>
    <property type="match status" value="1"/>
</dbReference>
<dbReference type="GO" id="GO:0004314">
    <property type="term" value="F:[acyl-carrier-protein] S-malonyltransferase activity"/>
    <property type="evidence" value="ECO:0007669"/>
    <property type="project" value="UniProtKB-EC"/>
</dbReference>
<dbReference type="PANTHER" id="PTHR42681">
    <property type="entry name" value="MALONYL-COA-ACYL CARRIER PROTEIN TRANSACYLASE, MITOCHONDRIAL"/>
    <property type="match status" value="1"/>
</dbReference>
<accession>A4X8L5</accession>
<dbReference type="InterPro" id="IPR050858">
    <property type="entry name" value="Mal-CoA-ACP_Trans/PKS_FabD"/>
</dbReference>
<keyword evidence="2" id="KW-0808">Transferase</keyword>
<reference evidence="7" key="1">
    <citation type="journal article" date="2007" name="Proc. Natl. Acad. Sci. U.S.A.">
        <title>Genome sequencing reveals complex secondary metabolome in the marine actinomycete Salinispora tropica.</title>
        <authorList>
            <person name="Udwary D.W."/>
            <person name="Zeigler L."/>
            <person name="Asolkar R.N."/>
            <person name="Singan V."/>
            <person name="Lapidus A."/>
            <person name="Fenical W."/>
            <person name="Jensen P.R."/>
            <person name="Moore B.S."/>
        </authorList>
    </citation>
    <scope>NUCLEOTIDE SEQUENCE [LARGE SCALE GENOMIC DNA]</scope>
    <source>
        <strain evidence="7">ATCC BAA-916 / DSM 44818 / CNB-440</strain>
    </source>
</reference>
<dbReference type="HOGENOM" id="CLU_844463_0_0_11"/>
<evidence type="ECO:0000313" key="6">
    <source>
        <dbReference type="EMBL" id="ABP55215.1"/>
    </source>
</evidence>
<dbReference type="Proteomes" id="UP000000235">
    <property type="component" value="Chromosome"/>
</dbReference>
<dbReference type="eggNOG" id="COG0331">
    <property type="taxonomic scope" value="Bacteria"/>
</dbReference>
<evidence type="ECO:0000256" key="4">
    <source>
        <dbReference type="ARBA" id="ARBA00048462"/>
    </source>
</evidence>
<evidence type="ECO:0000256" key="2">
    <source>
        <dbReference type="ARBA" id="ARBA00022679"/>
    </source>
</evidence>
<name>A4X8L5_SALTO</name>
<dbReference type="PATRIC" id="fig|369723.5.peg.2859"/>
<dbReference type="EC" id="2.3.1.39" evidence="1"/>
<dbReference type="PANTHER" id="PTHR42681:SF1">
    <property type="entry name" value="MALONYL-COA-ACYL CARRIER PROTEIN TRANSACYLASE, MITOCHONDRIAL"/>
    <property type="match status" value="1"/>
</dbReference>
<organism evidence="6 7">
    <name type="scientific">Salinispora tropica (strain ATCC BAA-916 / DSM 44818 / JCM 13857 / NBRC 105044 / CNB-440)</name>
    <dbReference type="NCBI Taxonomy" id="369723"/>
    <lineage>
        <taxon>Bacteria</taxon>
        <taxon>Bacillati</taxon>
        <taxon>Actinomycetota</taxon>
        <taxon>Actinomycetes</taxon>
        <taxon>Micromonosporales</taxon>
        <taxon>Micromonosporaceae</taxon>
        <taxon>Salinispora</taxon>
    </lineage>
</organism>
<keyword evidence="3" id="KW-0012">Acyltransferase</keyword>
<evidence type="ECO:0000256" key="3">
    <source>
        <dbReference type="ARBA" id="ARBA00023315"/>
    </source>
</evidence>